<feature type="transmembrane region" description="Helical" evidence="3">
    <location>
        <begin position="152"/>
        <end position="174"/>
    </location>
</feature>
<keyword evidence="5" id="KW-0808">Transferase</keyword>
<dbReference type="HOGENOM" id="CLU_036097_1_0_9"/>
<comment type="similarity">
    <text evidence="2">Belongs to the acyltransferase 3 family.</text>
</comment>
<evidence type="ECO:0000259" key="4">
    <source>
        <dbReference type="Pfam" id="PF01757"/>
    </source>
</evidence>
<feature type="domain" description="Acyltransferase 3" evidence="4">
    <location>
        <begin position="7"/>
        <end position="372"/>
    </location>
</feature>
<feature type="transmembrane region" description="Helical" evidence="3">
    <location>
        <begin position="224"/>
        <end position="243"/>
    </location>
</feature>
<keyword evidence="3" id="KW-0472">Membrane</keyword>
<keyword evidence="6" id="KW-1185">Reference proteome</keyword>
<feature type="transmembrane region" description="Helical" evidence="3">
    <location>
        <begin position="353"/>
        <end position="375"/>
    </location>
</feature>
<accession>A0A060LS38</accession>
<dbReference type="InterPro" id="IPR002656">
    <property type="entry name" value="Acyl_transf_3_dom"/>
</dbReference>
<keyword evidence="3" id="KW-0812">Transmembrane</keyword>
<dbReference type="GO" id="GO:0016747">
    <property type="term" value="F:acyltransferase activity, transferring groups other than amino-acyl groups"/>
    <property type="evidence" value="ECO:0007669"/>
    <property type="project" value="InterPro"/>
</dbReference>
<dbReference type="STRING" id="1246626.BleG1_0359"/>
<evidence type="ECO:0000256" key="3">
    <source>
        <dbReference type="SAM" id="Phobius"/>
    </source>
</evidence>
<reference evidence="5 6" key="1">
    <citation type="journal article" date="2014" name="Gene">
        <title>A comparative genomic analysis of the alkalitolerant soil bacterium Bacillus lehensis G1.</title>
        <authorList>
            <person name="Noor Y.M."/>
            <person name="Samsulrizal N.H."/>
            <person name="Jema'on N.A."/>
            <person name="Low K.O."/>
            <person name="Ramli A.N."/>
            <person name="Alias N.I."/>
            <person name="Damis S.I."/>
            <person name="Fuzi S.F."/>
            <person name="Isa M.N."/>
            <person name="Murad A.M."/>
            <person name="Raih M.F."/>
            <person name="Bakar F.D."/>
            <person name="Najimudin N."/>
            <person name="Mahadi N.M."/>
            <person name="Illias R.M."/>
        </authorList>
    </citation>
    <scope>NUCLEOTIDE SEQUENCE [LARGE SCALE GENOMIC DNA]</scope>
    <source>
        <strain evidence="5 6">G1</strain>
    </source>
</reference>
<dbReference type="Proteomes" id="UP000027142">
    <property type="component" value="Chromosome"/>
</dbReference>
<feature type="transmembrane region" description="Helical" evidence="3">
    <location>
        <begin position="89"/>
        <end position="108"/>
    </location>
</feature>
<evidence type="ECO:0000256" key="2">
    <source>
        <dbReference type="ARBA" id="ARBA00007400"/>
    </source>
</evidence>
<feature type="transmembrane region" description="Helical" evidence="3">
    <location>
        <begin position="289"/>
        <end position="309"/>
    </location>
</feature>
<dbReference type="eggNOG" id="COG1835">
    <property type="taxonomic scope" value="Bacteria"/>
</dbReference>
<comment type="subcellular location">
    <subcellularLocation>
        <location evidence="1">Membrane</location>
    </subcellularLocation>
</comment>
<proteinExistence type="inferred from homology"/>
<feature type="transmembrane region" description="Helical" evidence="3">
    <location>
        <begin position="255"/>
        <end position="277"/>
    </location>
</feature>
<sequence>MDKNRLDYLDFLKVFMAIFIVTVHVALAYAPGIWWFYKSSPEDDWLLVYYQIINPIAMALFFLLSAYFFPASFDKKGAKKFMKGKLIRVGVPFIAGVFLLIIPLHFFYHLQFRDCGYTTLYSYTWNMFFGIGGDANACHDRWLDIWPDLKVAHLWFLQHLLIYASIYTLIRLLVRKKEHIFLGSPSNVKIVAFILVLTTITFAMRTKFPLDYWNGFLGAIQMEYANVPKYALFVILGVLLYRTDWLTTFPIRRGMIWLGFGFILLLTTLFGYEYIPFFLASGEFSLNTFLWTLWDCFMTVSLGIGLIVLFREGSRYLYKGFRQFSQNTYGVYLFHVPIVVFVQYFFRDLSEPIYVRFLIECIVSVLISFAFTHFIRKSKTVRKFI</sequence>
<dbReference type="EMBL" id="CP003923">
    <property type="protein sequence ID" value="AIC92967.1"/>
    <property type="molecule type" value="Genomic_DNA"/>
</dbReference>
<evidence type="ECO:0000256" key="1">
    <source>
        <dbReference type="ARBA" id="ARBA00004370"/>
    </source>
</evidence>
<evidence type="ECO:0000313" key="5">
    <source>
        <dbReference type="EMBL" id="AIC92967.1"/>
    </source>
</evidence>
<dbReference type="Pfam" id="PF01757">
    <property type="entry name" value="Acyl_transf_3"/>
    <property type="match status" value="1"/>
</dbReference>
<dbReference type="PANTHER" id="PTHR36927">
    <property type="entry name" value="BLR4337 PROTEIN"/>
    <property type="match status" value="1"/>
</dbReference>
<dbReference type="InterPro" id="IPR050623">
    <property type="entry name" value="Glucan_succinyl_AcylTrfase"/>
</dbReference>
<dbReference type="AlphaFoldDB" id="A0A060LS38"/>
<feature type="transmembrane region" description="Helical" evidence="3">
    <location>
        <begin position="329"/>
        <end position="347"/>
    </location>
</feature>
<keyword evidence="5" id="KW-0012">Acyltransferase</keyword>
<dbReference type="PATRIC" id="fig|1246626.3.peg.348"/>
<feature type="transmembrane region" description="Helical" evidence="3">
    <location>
        <begin position="49"/>
        <end position="69"/>
    </location>
</feature>
<dbReference type="PANTHER" id="PTHR36927:SF1">
    <property type="entry name" value="MDO-LIKE PROTEIN"/>
    <property type="match status" value="1"/>
</dbReference>
<protein>
    <submittedName>
        <fullName evidence="5">Acyltransferase 3</fullName>
    </submittedName>
</protein>
<name>A0A060LS38_9BACI</name>
<dbReference type="KEGG" id="ble:BleG1_0359"/>
<dbReference type="OrthoDB" id="5446016at2"/>
<keyword evidence="3" id="KW-1133">Transmembrane helix</keyword>
<feature type="transmembrane region" description="Helical" evidence="3">
    <location>
        <begin position="12"/>
        <end position="37"/>
    </location>
</feature>
<evidence type="ECO:0000313" key="6">
    <source>
        <dbReference type="Proteomes" id="UP000027142"/>
    </source>
</evidence>
<organism evidence="5 6">
    <name type="scientific">Shouchella lehensis G1</name>
    <dbReference type="NCBI Taxonomy" id="1246626"/>
    <lineage>
        <taxon>Bacteria</taxon>
        <taxon>Bacillati</taxon>
        <taxon>Bacillota</taxon>
        <taxon>Bacilli</taxon>
        <taxon>Bacillales</taxon>
        <taxon>Bacillaceae</taxon>
        <taxon>Shouchella</taxon>
    </lineage>
</organism>
<dbReference type="RefSeq" id="WP_038476497.1">
    <property type="nucleotide sequence ID" value="NZ_CP003923.1"/>
</dbReference>
<feature type="transmembrane region" description="Helical" evidence="3">
    <location>
        <begin position="186"/>
        <end position="204"/>
    </location>
</feature>
<gene>
    <name evidence="5" type="ORF">BleG1_0359</name>
</gene>